<protein>
    <recommendedName>
        <fullName evidence="4">Leucine-rich PPR motif-containing protein, mitochondrial</fullName>
    </recommendedName>
</protein>
<dbReference type="Gene3D" id="1.25.40.10">
    <property type="entry name" value="Tetratricopeptide repeat domain"/>
    <property type="match status" value="2"/>
</dbReference>
<proteinExistence type="predicted"/>
<dbReference type="GO" id="GO:0070129">
    <property type="term" value="P:regulation of mitochondrial translation"/>
    <property type="evidence" value="ECO:0007669"/>
    <property type="project" value="TreeGrafter"/>
</dbReference>
<dbReference type="GO" id="GO:0003730">
    <property type="term" value="F:mRNA 3'-UTR binding"/>
    <property type="evidence" value="ECO:0007669"/>
    <property type="project" value="TreeGrafter"/>
</dbReference>
<name>A0AAE1BZ42_PETCI</name>
<evidence type="ECO:0000256" key="1">
    <source>
        <dbReference type="SAM" id="MobiDB-lite"/>
    </source>
</evidence>
<dbReference type="EMBL" id="JAWQEG010005147">
    <property type="protein sequence ID" value="KAK3858993.1"/>
    <property type="molecule type" value="Genomic_DNA"/>
</dbReference>
<evidence type="ECO:0008006" key="4">
    <source>
        <dbReference type="Google" id="ProtNLM"/>
    </source>
</evidence>
<dbReference type="PANTHER" id="PTHR46669:SF2">
    <property type="entry name" value="EG:BACN32G11.3 PROTEIN"/>
    <property type="match status" value="1"/>
</dbReference>
<reference evidence="2" key="1">
    <citation type="submission" date="2023-10" db="EMBL/GenBank/DDBJ databases">
        <title>Genome assemblies of two species of porcelain crab, Petrolisthes cinctipes and Petrolisthes manimaculis (Anomura: Porcellanidae).</title>
        <authorList>
            <person name="Angst P."/>
        </authorList>
    </citation>
    <scope>NUCLEOTIDE SEQUENCE</scope>
    <source>
        <strain evidence="2">PB745_01</strain>
        <tissue evidence="2">Gill</tissue>
    </source>
</reference>
<dbReference type="AlphaFoldDB" id="A0AAE1BZ42"/>
<dbReference type="InterPro" id="IPR011990">
    <property type="entry name" value="TPR-like_helical_dom_sf"/>
</dbReference>
<evidence type="ECO:0000313" key="3">
    <source>
        <dbReference type="Proteomes" id="UP001286313"/>
    </source>
</evidence>
<dbReference type="GO" id="GO:0005634">
    <property type="term" value="C:nucleus"/>
    <property type="evidence" value="ECO:0007669"/>
    <property type="project" value="TreeGrafter"/>
</dbReference>
<gene>
    <name evidence="2" type="ORF">Pcinc_034856</name>
</gene>
<evidence type="ECO:0000313" key="2">
    <source>
        <dbReference type="EMBL" id="KAK3858993.1"/>
    </source>
</evidence>
<feature type="region of interest" description="Disordered" evidence="1">
    <location>
        <begin position="743"/>
        <end position="778"/>
    </location>
</feature>
<organism evidence="2 3">
    <name type="scientific">Petrolisthes cinctipes</name>
    <name type="common">Flat porcelain crab</name>
    <dbReference type="NCBI Taxonomy" id="88211"/>
    <lineage>
        <taxon>Eukaryota</taxon>
        <taxon>Metazoa</taxon>
        <taxon>Ecdysozoa</taxon>
        <taxon>Arthropoda</taxon>
        <taxon>Crustacea</taxon>
        <taxon>Multicrustacea</taxon>
        <taxon>Malacostraca</taxon>
        <taxon>Eumalacostraca</taxon>
        <taxon>Eucarida</taxon>
        <taxon>Decapoda</taxon>
        <taxon>Pleocyemata</taxon>
        <taxon>Anomura</taxon>
        <taxon>Galatheoidea</taxon>
        <taxon>Porcellanidae</taxon>
        <taxon>Petrolisthes</taxon>
    </lineage>
</organism>
<dbReference type="PANTHER" id="PTHR46669">
    <property type="entry name" value="LEUCINE-RICH PPR MOTIF-CONTAINING PROTEIN, MITOCHONDRIAL"/>
    <property type="match status" value="1"/>
</dbReference>
<dbReference type="Proteomes" id="UP001286313">
    <property type="component" value="Unassembled WGS sequence"/>
</dbReference>
<dbReference type="InterPro" id="IPR033490">
    <property type="entry name" value="LRP130"/>
</dbReference>
<sequence>MIMVRWERILKYCNTLTRRTYVHPTLCTSGSINDTHTRTVTRSCEVLLDHTASTRDRSFLRVDASKTSYCCPAQNFSYHVLTIPYPASTTHYPSSSLSHSSIPNTSRSASTVSTPVEETFNTLKMKLDRLGRVSRSDLARAVGRLEPHQDQLSDGQCCWLMELAVRVARGEFRPCGKLLNRIWQLTLSRPNAQVTLEHIELYLEACQLTETPCTLKEMTEVLERHDLEVSGRVLGLLLAVAADMEAATAILAAMKERGVPASHDTFAQLLRVYASSGDESGVESVEEAMRSVKMERTSSTFVALTTGHAQAGHIAAVEQTIDQASRVGVAFSQGQLATVLFTLAKAGHAGDNFANLEWVIKLLVQNDVRQAEVELSHLALKLIHCGRPREAFHLVHHLPSLRTNTQLYTNATFYVQEAVRAHTDPEIVIEVCHGLEEEDISQFGVLVALETALRESRVQLAWTLLQALKERGVELREHYFWPLFHSAAGDTQTLLEYLKRMLGLGVSAGVETLRDHVLPELPSTPTNPSLVCRQLHNLGLFPNATATPMLATLIRKNAFDAAAKFVADTKTSFSLAELTPTLASAWPSSPRVITTLLATLITRHFQSEQRGSDHTQDTKKEDWGGQFLLDMAASRRGLGVTQINPLFQELNKNKIGVSELSLELVSERSNLVIQEALRRSSGLVLDPALGSPPLEKEYNILPHPRKMSVEELGDHLVELDAKGLNQRGTIRRLILSQATTATTPDISTNTTSPPTTSDISAKSVMPTTTPAAPAPASTSTSEAILGLAHRASGEGMKLSPGMISSVLKAQINSKDLDAARDTLTELHALHPTFHLDHYKVIDLCTLMVEEGQGAEAVKTLRQHLLVEVKNGTRDATKTYPKQIRRNCRNLLVASARTGDYSQTRDLLDLLLTRGLVTPDTLIMGALVKCRLASGDLAGAVKETEEIVEQHKCLPMAVETLINLIHSCGDDGRENKEGEAWTLVQRMVDIIASHSSTSHAHHTLLFACLEGNRPIFAARIFKNLKRKLNRQRIQKQVERYGQTQQTLPLLHLLAASSLAHSALSVTSRQHIYSTLLEIYAVQGEVDKGLALWTQLQEEDLPSSPAFLASLSDLLKAHGRAVPFQIK</sequence>
<keyword evidence="3" id="KW-1185">Reference proteome</keyword>
<comment type="caution">
    <text evidence="2">The sequence shown here is derived from an EMBL/GenBank/DDBJ whole genome shotgun (WGS) entry which is preliminary data.</text>
</comment>
<dbReference type="GO" id="GO:0005739">
    <property type="term" value="C:mitochondrion"/>
    <property type="evidence" value="ECO:0007669"/>
    <property type="project" value="TreeGrafter"/>
</dbReference>
<accession>A0AAE1BZ42</accession>